<proteinExistence type="predicted"/>
<evidence type="ECO:0000313" key="3">
    <source>
        <dbReference type="Proteomes" id="UP000061809"/>
    </source>
</evidence>
<dbReference type="EMBL" id="CP012801">
    <property type="protein sequence ID" value="ALJ58491.1"/>
    <property type="molecule type" value="Genomic_DNA"/>
</dbReference>
<sequence>MRGCLTTIVFLLITSGLSTFMFGSAFFIAVLLDPDAPSIFELQWHTNVILLVYLIVFIKIIVKVSRMLSNSICDFLFGKEDEQ</sequence>
<dbReference type="PATRIC" id="fig|246787.4.peg.1267"/>
<keyword evidence="1" id="KW-1133">Transmembrane helix</keyword>
<keyword evidence="1" id="KW-0472">Membrane</keyword>
<dbReference type="Proteomes" id="UP000061809">
    <property type="component" value="Chromosome"/>
</dbReference>
<reference evidence="2 3" key="1">
    <citation type="journal article" date="2015" name="Science">
        <title>Genetic determinants of in vivo fitness and diet responsiveness in multiple human gut Bacteroides.</title>
        <authorList>
            <person name="Wu M."/>
            <person name="McNulty N.P."/>
            <person name="Rodionov D.A."/>
            <person name="Khoroshkin M.S."/>
            <person name="Griffin N.W."/>
            <person name="Cheng J."/>
            <person name="Latreille P."/>
            <person name="Kerstetter R.A."/>
            <person name="Terrapon N."/>
            <person name="Henrissat B."/>
            <person name="Osterman A.L."/>
            <person name="Gordon J.I."/>
        </authorList>
    </citation>
    <scope>NUCLEOTIDE SEQUENCE [LARGE SCALE GENOMIC DNA]</scope>
    <source>
        <strain evidence="2 3">WH2</strain>
    </source>
</reference>
<feature type="transmembrane region" description="Helical" evidence="1">
    <location>
        <begin position="44"/>
        <end position="62"/>
    </location>
</feature>
<gene>
    <name evidence="2" type="ORF">BcellWH2_01229</name>
</gene>
<evidence type="ECO:0000256" key="1">
    <source>
        <dbReference type="SAM" id="Phobius"/>
    </source>
</evidence>
<evidence type="ECO:0000313" key="2">
    <source>
        <dbReference type="EMBL" id="ALJ58491.1"/>
    </source>
</evidence>
<keyword evidence="1" id="KW-0812">Transmembrane</keyword>
<dbReference type="STRING" id="246787.BcellWH2_01229"/>
<accession>A0A0N7IEV9</accession>
<dbReference type="KEGG" id="bcel:BcellWH2_01229"/>
<dbReference type="AlphaFoldDB" id="A0A0N7IEV9"/>
<feature type="transmembrane region" description="Helical" evidence="1">
    <location>
        <begin position="7"/>
        <end position="32"/>
    </location>
</feature>
<organism evidence="2 3">
    <name type="scientific">Bacteroides cellulosilyticus</name>
    <dbReference type="NCBI Taxonomy" id="246787"/>
    <lineage>
        <taxon>Bacteria</taxon>
        <taxon>Pseudomonadati</taxon>
        <taxon>Bacteroidota</taxon>
        <taxon>Bacteroidia</taxon>
        <taxon>Bacteroidales</taxon>
        <taxon>Bacteroidaceae</taxon>
        <taxon>Bacteroides</taxon>
    </lineage>
</organism>
<protein>
    <submittedName>
        <fullName evidence="2">Uncharacterized protein</fullName>
    </submittedName>
</protein>
<name>A0A0N7IEV9_9BACE</name>